<keyword evidence="2" id="KW-1185">Reference proteome</keyword>
<gene>
    <name evidence="1" type="ORF">SAMN06264365_101195</name>
</gene>
<evidence type="ECO:0000313" key="2">
    <source>
        <dbReference type="Proteomes" id="UP000198415"/>
    </source>
</evidence>
<dbReference type="AlphaFoldDB" id="A0A238UX86"/>
<name>A0A238UX86_9ACTN</name>
<sequence length="494" mass="52147">MGMVDALRDTEAHTRMSFLEVDVRGLTLSTAADSIPDLAPVWSRLWNQVCAEVPGHHEKQLFQLAGGVGRAPVSRTAWRAAVAEALDQLAAHVVRPLILVEPPAGWVLLEQAARAALRRLAPDLTLPWQSSLTDLNRLSAHIMAGVPRPEGYDVLLGWPGTTGIAEARPQRVLPRAVVAAGDTRSEQVVVYGPPHGSETLVPVVRHGADPADPAAVVDVAALTLGPGEQAMLTVRQEGPGTVRIVHPAARPGRAAWASAAHLEDLLRLDESRTEVDVLVTVELGQPVGQNGSVTDRLGVARTVVGDLARMAGRTASVRAAVVGYGDHLRRGLDVDLVQQGLGDPRDALARLAEMRPLMAARGLTAPLEEALAVAVGLDWRPAARKVIVVLAGRPAHPAQQKPSLIKCLADLDLDRLVAALPPGAEIIPALTGPAAERGGPGGRAGGGWADEVWALLSPRTPVMSAPHLQEVLEQLLAPDEEPINLRLALGEPVP</sequence>
<organism evidence="1 2">
    <name type="scientific">Actinoplanes regularis</name>
    <dbReference type="NCBI Taxonomy" id="52697"/>
    <lineage>
        <taxon>Bacteria</taxon>
        <taxon>Bacillati</taxon>
        <taxon>Actinomycetota</taxon>
        <taxon>Actinomycetes</taxon>
        <taxon>Micromonosporales</taxon>
        <taxon>Micromonosporaceae</taxon>
        <taxon>Actinoplanes</taxon>
    </lineage>
</organism>
<proteinExistence type="predicted"/>
<protein>
    <submittedName>
        <fullName evidence="1">Uncharacterized protein</fullName>
    </submittedName>
</protein>
<dbReference type="Proteomes" id="UP000198415">
    <property type="component" value="Unassembled WGS sequence"/>
</dbReference>
<accession>A0A238UX86</accession>
<dbReference type="OrthoDB" id="3502217at2"/>
<reference evidence="1 2" key="1">
    <citation type="submission" date="2017-06" db="EMBL/GenBank/DDBJ databases">
        <authorList>
            <person name="Kim H.J."/>
            <person name="Triplett B.A."/>
        </authorList>
    </citation>
    <scope>NUCLEOTIDE SEQUENCE [LARGE SCALE GENOMIC DNA]</scope>
    <source>
        <strain evidence="1 2">DSM 43151</strain>
    </source>
</reference>
<dbReference type="RefSeq" id="WP_089291023.1">
    <property type="nucleotide sequence ID" value="NZ_BOMU01000012.1"/>
</dbReference>
<dbReference type="EMBL" id="FZNR01000001">
    <property type="protein sequence ID" value="SNR25849.1"/>
    <property type="molecule type" value="Genomic_DNA"/>
</dbReference>
<evidence type="ECO:0000313" key="1">
    <source>
        <dbReference type="EMBL" id="SNR25849.1"/>
    </source>
</evidence>